<dbReference type="InterPro" id="IPR011047">
    <property type="entry name" value="Quinoprotein_ADH-like_sf"/>
</dbReference>
<accession>A0A0N4VAY2</accession>
<dbReference type="OrthoDB" id="294251at2759"/>
<sequence length="565" mass="63667">MLEGPKVLFRFAVALFSMYEEELLQRTDTIAVMKVLKASVRLTFDYQELFRKAFDPTMTFPSRDYLKRKQKEYMTLLRAKLDKRKRICQEFLASSISHGSEKLVADNVVFCVEQPNKGFLAYGHQRVGYVGQITITAKTTELQKLDVSFDCRILSLTAANENAIFLSLLSGTIVSLRSKRDKQFEIAWELKTENIALKIQYYKERLIIASANGSLTVIENVLESDSNELELFNLPVGAAPISDMVIVDNVLWVALACKIVALAANTLSTLRSIYIASSISGMSMAMFEKIRCLAPSPLGIWTVTVNSTLIQLWKDSDCLFLYDISYDHLHRTPSLSETNDKVEVQITALLFVHEQLWVGTNDGHIFIYSVCKAEKSNEMDTSETQLKYPSGQRFWLQYGLDNSLAPPVACYIPTTNEAECDEQNSVAEFSCRKRGGRKISVSRQLNSKQFFGSTPNMMMFSSALLDFEEFPQQESTDSAVSVFSIDDVVDGPSATELSPLSGRYPGDEQLFSFDEPKLKRKDLDFENTFSKPNCRKGVRAVDISITLEMKMKVADKAVKCVSSTR</sequence>
<keyword evidence="3" id="KW-1185">Reference proteome</keyword>
<evidence type="ECO:0000313" key="2">
    <source>
        <dbReference type="EMBL" id="VDD92407.1"/>
    </source>
</evidence>
<keyword evidence="1" id="KW-0344">Guanine-nucleotide releasing factor</keyword>
<evidence type="ECO:0000313" key="3">
    <source>
        <dbReference type="Proteomes" id="UP000274131"/>
    </source>
</evidence>
<dbReference type="EMBL" id="UXUI01008802">
    <property type="protein sequence ID" value="VDD92407.1"/>
    <property type="molecule type" value="Genomic_DNA"/>
</dbReference>
<dbReference type="PANTHER" id="PTHR12877:SF15">
    <property type="entry name" value="RHO GUANINE NUCLEOTIDE EXCHANGE FACTOR 17"/>
    <property type="match status" value="1"/>
</dbReference>
<dbReference type="InterPro" id="IPR039919">
    <property type="entry name" value="ARHGEF10/ARHGEF17"/>
</dbReference>
<dbReference type="PANTHER" id="PTHR12877">
    <property type="entry name" value="RHO GUANINE NUCLEOTIDE EXCHANGE FACTOR"/>
    <property type="match status" value="1"/>
</dbReference>
<dbReference type="GO" id="GO:0005085">
    <property type="term" value="F:guanyl-nucleotide exchange factor activity"/>
    <property type="evidence" value="ECO:0007669"/>
    <property type="project" value="UniProtKB-KW"/>
</dbReference>
<name>A0A0N4VAY2_ENTVE</name>
<dbReference type="SUPFAM" id="SSF50998">
    <property type="entry name" value="Quinoprotein alcohol dehydrogenase-like"/>
    <property type="match status" value="1"/>
</dbReference>
<dbReference type="Pfam" id="PF19056">
    <property type="entry name" value="WD40_2"/>
    <property type="match status" value="1"/>
</dbReference>
<protein>
    <submittedName>
        <fullName evidence="4">Rho guanine nucleotide exchange factor 10</fullName>
    </submittedName>
</protein>
<reference evidence="2 3" key="2">
    <citation type="submission" date="2018-10" db="EMBL/GenBank/DDBJ databases">
        <authorList>
            <consortium name="Pathogen Informatics"/>
        </authorList>
    </citation>
    <scope>NUCLEOTIDE SEQUENCE [LARGE SCALE GENOMIC DNA]</scope>
</reference>
<dbReference type="GO" id="GO:0030036">
    <property type="term" value="P:actin cytoskeleton organization"/>
    <property type="evidence" value="ECO:0007669"/>
    <property type="project" value="TreeGrafter"/>
</dbReference>
<dbReference type="AlphaFoldDB" id="A0A0N4VAY2"/>
<organism evidence="4">
    <name type="scientific">Enterobius vermicularis</name>
    <name type="common">Human pinworm</name>
    <dbReference type="NCBI Taxonomy" id="51028"/>
    <lineage>
        <taxon>Eukaryota</taxon>
        <taxon>Metazoa</taxon>
        <taxon>Ecdysozoa</taxon>
        <taxon>Nematoda</taxon>
        <taxon>Chromadorea</taxon>
        <taxon>Rhabditida</taxon>
        <taxon>Spirurina</taxon>
        <taxon>Oxyuridomorpha</taxon>
        <taxon>Oxyuroidea</taxon>
        <taxon>Oxyuridae</taxon>
        <taxon>Enterobius</taxon>
    </lineage>
</organism>
<dbReference type="WBParaSite" id="EVEC_0000767401-mRNA-1">
    <property type="protein sequence ID" value="EVEC_0000767401-mRNA-1"/>
    <property type="gene ID" value="EVEC_0000767401"/>
</dbReference>
<dbReference type="Gene3D" id="1.10.472.80">
    <property type="entry name" value="Ypt/Rab-GAP domain of gyp1p, domain 3"/>
    <property type="match status" value="1"/>
</dbReference>
<evidence type="ECO:0000256" key="1">
    <source>
        <dbReference type="ARBA" id="ARBA00022658"/>
    </source>
</evidence>
<gene>
    <name evidence="2" type="ORF">EVEC_LOCUS7158</name>
</gene>
<proteinExistence type="predicted"/>
<reference evidence="4" key="1">
    <citation type="submission" date="2017-02" db="UniProtKB">
        <authorList>
            <consortium name="WormBaseParasite"/>
        </authorList>
    </citation>
    <scope>IDENTIFICATION</scope>
</reference>
<dbReference type="STRING" id="51028.A0A0N4VAY2"/>
<evidence type="ECO:0000313" key="4">
    <source>
        <dbReference type="WBParaSite" id="EVEC_0000767401-mRNA-1"/>
    </source>
</evidence>
<dbReference type="Proteomes" id="UP000274131">
    <property type="component" value="Unassembled WGS sequence"/>
</dbReference>